<sequence>MSKVGERSRPPFALASRRVALVFVSGSLPPLRAANRSRPCERSLSPCERTHPASALDEGGRRRERGLASGRVAFAVVEGGRFRPSLRARRPSLRARRPPLRAVTSPSFASGHVALVGGARRVALVGGARRVALVGGAGASPWSGERERRFCPRRRRSLPHSSGSDIALVDECHSRTRRRISLPPSSTKVTSALVDECHFRTRRRMSLPHSSTNITPALVDEYHSRTRRRMSLPHSSTNTTSALVDECHFRTRRRMSLSPSSGEVEGGKKG</sequence>
<evidence type="ECO:0000313" key="2">
    <source>
        <dbReference type="EMBL" id="TRM70125.1"/>
    </source>
</evidence>
<comment type="caution">
    <text evidence="2">The sequence shown here is derived from an EMBL/GenBank/DDBJ whole genome shotgun (WGS) entry which is preliminary data.</text>
</comment>
<proteinExistence type="predicted"/>
<feature type="region of interest" description="Disordered" evidence="1">
    <location>
        <begin position="34"/>
        <end position="62"/>
    </location>
</feature>
<accession>A0A550CZB2</accession>
<keyword evidence="3" id="KW-1185">Reference proteome</keyword>
<dbReference type="Proteomes" id="UP000320762">
    <property type="component" value="Unassembled WGS sequence"/>
</dbReference>
<protein>
    <submittedName>
        <fullName evidence="2">Uncharacterized protein</fullName>
    </submittedName>
</protein>
<feature type="region of interest" description="Disordered" evidence="1">
    <location>
        <begin position="251"/>
        <end position="270"/>
    </location>
</feature>
<evidence type="ECO:0000256" key="1">
    <source>
        <dbReference type="SAM" id="MobiDB-lite"/>
    </source>
</evidence>
<reference evidence="2 3" key="1">
    <citation type="journal article" date="2019" name="New Phytol.">
        <title>Comparative genomics reveals unique wood-decay strategies and fruiting body development in the Schizophyllaceae.</title>
        <authorList>
            <person name="Almasi E."/>
            <person name="Sahu N."/>
            <person name="Krizsan K."/>
            <person name="Balint B."/>
            <person name="Kovacs G.M."/>
            <person name="Kiss B."/>
            <person name="Cseklye J."/>
            <person name="Drula E."/>
            <person name="Henrissat B."/>
            <person name="Nagy I."/>
            <person name="Chovatia M."/>
            <person name="Adam C."/>
            <person name="LaButti K."/>
            <person name="Lipzen A."/>
            <person name="Riley R."/>
            <person name="Grigoriev I.V."/>
            <person name="Nagy L.G."/>
        </authorList>
    </citation>
    <scope>NUCLEOTIDE SEQUENCE [LARGE SCALE GENOMIC DNA]</scope>
    <source>
        <strain evidence="2 3">NL-1724</strain>
    </source>
</reference>
<organism evidence="2 3">
    <name type="scientific">Schizophyllum amplum</name>
    <dbReference type="NCBI Taxonomy" id="97359"/>
    <lineage>
        <taxon>Eukaryota</taxon>
        <taxon>Fungi</taxon>
        <taxon>Dikarya</taxon>
        <taxon>Basidiomycota</taxon>
        <taxon>Agaricomycotina</taxon>
        <taxon>Agaricomycetes</taxon>
        <taxon>Agaricomycetidae</taxon>
        <taxon>Agaricales</taxon>
        <taxon>Schizophyllaceae</taxon>
        <taxon>Schizophyllum</taxon>
    </lineage>
</organism>
<name>A0A550CZB2_9AGAR</name>
<evidence type="ECO:0000313" key="3">
    <source>
        <dbReference type="Proteomes" id="UP000320762"/>
    </source>
</evidence>
<gene>
    <name evidence="2" type="ORF">BD626DRAFT_23871</name>
</gene>
<dbReference type="EMBL" id="VDMD01000001">
    <property type="protein sequence ID" value="TRM70125.1"/>
    <property type="molecule type" value="Genomic_DNA"/>
</dbReference>
<dbReference type="AlphaFoldDB" id="A0A550CZB2"/>